<protein>
    <recommendedName>
        <fullName evidence="2">N-acetyltransferase domain-containing protein</fullName>
    </recommendedName>
</protein>
<evidence type="ECO:0000256" key="1">
    <source>
        <dbReference type="SAM" id="MobiDB-lite"/>
    </source>
</evidence>
<dbReference type="EMBL" id="JAJNDB010000001">
    <property type="protein sequence ID" value="MCD2193775.1"/>
    <property type="molecule type" value="Genomic_DNA"/>
</dbReference>
<accession>A0ABS8P8C3</accession>
<evidence type="ECO:0000259" key="2">
    <source>
        <dbReference type="PROSITE" id="PS51186"/>
    </source>
</evidence>
<dbReference type="SUPFAM" id="SSF55729">
    <property type="entry name" value="Acyl-CoA N-acyltransferases (Nat)"/>
    <property type="match status" value="1"/>
</dbReference>
<dbReference type="Proteomes" id="UP001199469">
    <property type="component" value="Unassembled WGS sequence"/>
</dbReference>
<evidence type="ECO:0000313" key="4">
    <source>
        <dbReference type="Proteomes" id="UP001199469"/>
    </source>
</evidence>
<proteinExistence type="predicted"/>
<dbReference type="PROSITE" id="PS51186">
    <property type="entry name" value="GNAT"/>
    <property type="match status" value="1"/>
</dbReference>
<evidence type="ECO:0000313" key="3">
    <source>
        <dbReference type="EMBL" id="MCD2193775.1"/>
    </source>
</evidence>
<comment type="caution">
    <text evidence="3">The sequence shown here is derived from an EMBL/GenBank/DDBJ whole genome shotgun (WGS) entry which is preliminary data.</text>
</comment>
<name>A0ABS8P8C3_9PSEU</name>
<feature type="compositionally biased region" description="Acidic residues" evidence="1">
    <location>
        <begin position="174"/>
        <end position="186"/>
    </location>
</feature>
<dbReference type="RefSeq" id="WP_230732583.1">
    <property type="nucleotide sequence ID" value="NZ_JAJNDB010000001.1"/>
</dbReference>
<reference evidence="3 4" key="1">
    <citation type="submission" date="2021-11" db="EMBL/GenBank/DDBJ databases">
        <title>Draft genome sequence of Actinomycetospora sp. SF1 isolated from the rhizosphere soil.</title>
        <authorList>
            <person name="Duangmal K."/>
            <person name="Chantavorakit T."/>
        </authorList>
    </citation>
    <scope>NUCLEOTIDE SEQUENCE [LARGE SCALE GENOMIC DNA]</scope>
    <source>
        <strain evidence="3 4">TBRC 5722</strain>
    </source>
</reference>
<dbReference type="Gene3D" id="3.40.630.30">
    <property type="match status" value="1"/>
</dbReference>
<dbReference type="InterPro" id="IPR016181">
    <property type="entry name" value="Acyl_CoA_acyltransferase"/>
</dbReference>
<feature type="region of interest" description="Disordered" evidence="1">
    <location>
        <begin position="159"/>
        <end position="186"/>
    </location>
</feature>
<feature type="domain" description="N-acetyltransferase" evidence="2">
    <location>
        <begin position="7"/>
        <end position="148"/>
    </location>
</feature>
<sequence>MDDVESMQVRDLLGEDLDRLAGGSPSARSRFLSEVQEMLETRDDGDLLVIGADGEVWAAAAAGYGVQFDDARIVTAREPRDLGALGRLLADIEVRTIRRRCATLVAAVDVTDEAARRTFERLGYTVTGAAVAVWSERTGAGPPECAVDTWTVRKAVASSASRRSAAGAPPWSPAEEDGLPDEAVAD</sequence>
<keyword evidence="4" id="KW-1185">Reference proteome</keyword>
<organism evidence="3 4">
    <name type="scientific">Actinomycetospora endophytica</name>
    <dbReference type="NCBI Taxonomy" id="2291215"/>
    <lineage>
        <taxon>Bacteria</taxon>
        <taxon>Bacillati</taxon>
        <taxon>Actinomycetota</taxon>
        <taxon>Actinomycetes</taxon>
        <taxon>Pseudonocardiales</taxon>
        <taxon>Pseudonocardiaceae</taxon>
        <taxon>Actinomycetospora</taxon>
    </lineage>
</organism>
<feature type="compositionally biased region" description="Low complexity" evidence="1">
    <location>
        <begin position="159"/>
        <end position="169"/>
    </location>
</feature>
<gene>
    <name evidence="3" type="ORF">LQ327_10340</name>
</gene>
<dbReference type="InterPro" id="IPR000182">
    <property type="entry name" value="GNAT_dom"/>
</dbReference>